<organism evidence="2 3">
    <name type="scientific">Oceaniovalibus guishaninsula JLT2003</name>
    <dbReference type="NCBI Taxonomy" id="1231392"/>
    <lineage>
        <taxon>Bacteria</taxon>
        <taxon>Pseudomonadati</taxon>
        <taxon>Pseudomonadota</taxon>
        <taxon>Alphaproteobacteria</taxon>
        <taxon>Rhodobacterales</taxon>
        <taxon>Roseobacteraceae</taxon>
        <taxon>Oceaniovalibus</taxon>
    </lineage>
</organism>
<evidence type="ECO:0000256" key="1">
    <source>
        <dbReference type="SAM" id="SignalP"/>
    </source>
</evidence>
<gene>
    <name evidence="2" type="ORF">OCGS_2156</name>
</gene>
<proteinExistence type="predicted"/>
<accession>K2HAX2</accession>
<dbReference type="EMBL" id="AMGO01000047">
    <property type="protein sequence ID" value="EKE43822.1"/>
    <property type="molecule type" value="Genomic_DNA"/>
</dbReference>
<reference evidence="2 3" key="1">
    <citation type="journal article" date="2012" name="J. Bacteriol.">
        <title>Draft Genome Sequence of Oceaniovalibus guishaninsula JLT2003T.</title>
        <authorList>
            <person name="Tang K."/>
            <person name="Liu K."/>
            <person name="Jiao N."/>
        </authorList>
    </citation>
    <scope>NUCLEOTIDE SEQUENCE [LARGE SCALE GENOMIC DNA]</scope>
    <source>
        <strain evidence="2 3">JLT2003</strain>
    </source>
</reference>
<keyword evidence="1" id="KW-0732">Signal</keyword>
<feature type="signal peptide" evidence="1">
    <location>
        <begin position="1"/>
        <end position="24"/>
    </location>
</feature>
<sequence>MTDCKRVLALLAGLSATGAQMAMAADVTIDVANLRNAAGLVHVALCPEESFTKPQCPWRASARATDPRVTVTGVPAGVYAAQAFHDENADGRLNRRMFRPLEGLGFSRDAPMRRGPPRFGDAAVRIDGDSRMTINMRYYR</sequence>
<dbReference type="Proteomes" id="UP000006765">
    <property type="component" value="Unassembled WGS sequence"/>
</dbReference>
<feature type="chain" id="PRO_5003860562" description="DUF2141 domain-containing protein" evidence="1">
    <location>
        <begin position="25"/>
        <end position="140"/>
    </location>
</feature>
<name>K2HAX2_9RHOB</name>
<dbReference type="Pfam" id="PF09912">
    <property type="entry name" value="DUF2141"/>
    <property type="match status" value="1"/>
</dbReference>
<evidence type="ECO:0000313" key="3">
    <source>
        <dbReference type="Proteomes" id="UP000006765"/>
    </source>
</evidence>
<protein>
    <recommendedName>
        <fullName evidence="4">DUF2141 domain-containing protein</fullName>
    </recommendedName>
</protein>
<comment type="caution">
    <text evidence="2">The sequence shown here is derived from an EMBL/GenBank/DDBJ whole genome shotgun (WGS) entry which is preliminary data.</text>
</comment>
<dbReference type="InterPro" id="IPR018673">
    <property type="entry name" value="DUF2141"/>
</dbReference>
<dbReference type="STRING" id="1231392.OCGS_2156"/>
<dbReference type="RefSeq" id="WP_007427308.1">
    <property type="nucleotide sequence ID" value="NZ_AMGO01000047.1"/>
</dbReference>
<evidence type="ECO:0008006" key="4">
    <source>
        <dbReference type="Google" id="ProtNLM"/>
    </source>
</evidence>
<evidence type="ECO:0000313" key="2">
    <source>
        <dbReference type="EMBL" id="EKE43822.1"/>
    </source>
</evidence>
<dbReference type="OrthoDB" id="9788332at2"/>
<dbReference type="AlphaFoldDB" id="K2HAX2"/>
<keyword evidence="3" id="KW-1185">Reference proteome</keyword>
<dbReference type="eggNOG" id="COG4704">
    <property type="taxonomic scope" value="Bacteria"/>
</dbReference>